<feature type="domain" description="Replication factor A C-terminal" evidence="7">
    <location>
        <begin position="71"/>
        <end position="205"/>
    </location>
</feature>
<feature type="non-terminal residue" evidence="8">
    <location>
        <position position="313"/>
    </location>
</feature>
<dbReference type="InterPro" id="IPR012340">
    <property type="entry name" value="NA-bd_OB-fold"/>
</dbReference>
<evidence type="ECO:0000256" key="5">
    <source>
        <dbReference type="ARBA" id="ARBA00023125"/>
    </source>
</evidence>
<dbReference type="GO" id="GO:0003677">
    <property type="term" value="F:DNA binding"/>
    <property type="evidence" value="ECO:0007669"/>
    <property type="project" value="UniProtKB-KW"/>
</dbReference>
<dbReference type="AlphaFoldDB" id="A0A392MFX9"/>
<evidence type="ECO:0000256" key="3">
    <source>
        <dbReference type="ARBA" id="ARBA00022771"/>
    </source>
</evidence>
<evidence type="ECO:0000313" key="9">
    <source>
        <dbReference type="Proteomes" id="UP000265520"/>
    </source>
</evidence>
<dbReference type="PANTHER" id="PTHR47165:SF4">
    <property type="entry name" value="OS03G0429900 PROTEIN"/>
    <property type="match status" value="1"/>
</dbReference>
<gene>
    <name evidence="8" type="ORF">A2U01_0006801</name>
</gene>
<keyword evidence="5 8" id="KW-0238">DNA-binding</keyword>
<comment type="similarity">
    <text evidence="1">Belongs to the replication factor A protein 1 family.</text>
</comment>
<dbReference type="Proteomes" id="UP000265520">
    <property type="component" value="Unassembled WGS sequence"/>
</dbReference>
<keyword evidence="2" id="KW-0479">Metal-binding</keyword>
<keyword evidence="3" id="KW-0863">Zinc-finger</keyword>
<evidence type="ECO:0000313" key="8">
    <source>
        <dbReference type="EMBL" id="MCH85949.1"/>
    </source>
</evidence>
<feature type="compositionally biased region" description="Polar residues" evidence="6">
    <location>
        <begin position="298"/>
        <end position="313"/>
    </location>
</feature>
<dbReference type="CDD" id="cd04476">
    <property type="entry name" value="RPA1_DBD_C"/>
    <property type="match status" value="1"/>
</dbReference>
<evidence type="ECO:0000256" key="1">
    <source>
        <dbReference type="ARBA" id="ARBA00005690"/>
    </source>
</evidence>
<dbReference type="GO" id="GO:0008270">
    <property type="term" value="F:zinc ion binding"/>
    <property type="evidence" value="ECO:0007669"/>
    <property type="project" value="UniProtKB-KW"/>
</dbReference>
<dbReference type="SUPFAM" id="SSF50249">
    <property type="entry name" value="Nucleic acid-binding proteins"/>
    <property type="match status" value="1"/>
</dbReference>
<sequence length="313" mass="34607">MNCSVLIFNSKCAESVAFRSSLAETLDTPSPMTLTQLSVESRVEPIEEFLYNTPRITLQSLRDATSGSFHVVAATIKRILNPDSFYYTACICSKAVIPDSRMWYCEKCNKHVVRVFPRFCVKVRVMDTTDSATFVIFDKDANLLLDMSCAEMIREMEITGTVGLMPPQLQELVDKTWLFKIEAKANQNPNFEQSFRVRKICTDAAIIDQFLAKWNKEEAAVGKSLNECGSLSTLLEKGKDALIGGSSNLLSEDYDSLSASDVKGKGAIIEGTPIGVSQDLMEKFSTDVVHLDDDSMPTIGSSKTVSTESQETP</sequence>
<name>A0A392MFX9_9FABA</name>
<feature type="region of interest" description="Disordered" evidence="6">
    <location>
        <begin position="294"/>
        <end position="313"/>
    </location>
</feature>
<comment type="caution">
    <text evidence="8">The sequence shown here is derived from an EMBL/GenBank/DDBJ whole genome shotgun (WGS) entry which is preliminary data.</text>
</comment>
<dbReference type="InterPro" id="IPR047192">
    <property type="entry name" value="Euk_RPA1_DBD_C"/>
</dbReference>
<evidence type="ECO:0000256" key="4">
    <source>
        <dbReference type="ARBA" id="ARBA00022833"/>
    </source>
</evidence>
<dbReference type="InterPro" id="IPR013955">
    <property type="entry name" value="Rep_factor-A_C"/>
</dbReference>
<evidence type="ECO:0000256" key="2">
    <source>
        <dbReference type="ARBA" id="ARBA00022723"/>
    </source>
</evidence>
<accession>A0A392MFX9</accession>
<proteinExistence type="inferred from homology"/>
<dbReference type="PANTHER" id="PTHR47165">
    <property type="entry name" value="OS03G0429900 PROTEIN"/>
    <property type="match status" value="1"/>
</dbReference>
<dbReference type="EMBL" id="LXQA010009449">
    <property type="protein sequence ID" value="MCH85949.1"/>
    <property type="molecule type" value="Genomic_DNA"/>
</dbReference>
<dbReference type="Gene3D" id="2.40.50.140">
    <property type="entry name" value="Nucleic acid-binding proteins"/>
    <property type="match status" value="1"/>
</dbReference>
<reference evidence="8 9" key="1">
    <citation type="journal article" date="2018" name="Front. Plant Sci.">
        <title>Red Clover (Trifolium pratense) and Zigzag Clover (T. medium) - A Picture of Genomic Similarities and Differences.</title>
        <authorList>
            <person name="Dluhosova J."/>
            <person name="Istvanek J."/>
            <person name="Nedelnik J."/>
            <person name="Repkova J."/>
        </authorList>
    </citation>
    <scope>NUCLEOTIDE SEQUENCE [LARGE SCALE GENOMIC DNA]</scope>
    <source>
        <strain evidence="9">cv. 10/8</strain>
        <tissue evidence="8">Leaf</tissue>
    </source>
</reference>
<dbReference type="Pfam" id="PF08646">
    <property type="entry name" value="Rep_fac-A_C"/>
    <property type="match status" value="1"/>
</dbReference>
<evidence type="ECO:0000259" key="7">
    <source>
        <dbReference type="Pfam" id="PF08646"/>
    </source>
</evidence>
<keyword evidence="4" id="KW-0862">Zinc</keyword>
<keyword evidence="9" id="KW-1185">Reference proteome</keyword>
<organism evidence="8 9">
    <name type="scientific">Trifolium medium</name>
    <dbReference type="NCBI Taxonomy" id="97028"/>
    <lineage>
        <taxon>Eukaryota</taxon>
        <taxon>Viridiplantae</taxon>
        <taxon>Streptophyta</taxon>
        <taxon>Embryophyta</taxon>
        <taxon>Tracheophyta</taxon>
        <taxon>Spermatophyta</taxon>
        <taxon>Magnoliopsida</taxon>
        <taxon>eudicotyledons</taxon>
        <taxon>Gunneridae</taxon>
        <taxon>Pentapetalae</taxon>
        <taxon>rosids</taxon>
        <taxon>fabids</taxon>
        <taxon>Fabales</taxon>
        <taxon>Fabaceae</taxon>
        <taxon>Papilionoideae</taxon>
        <taxon>50 kb inversion clade</taxon>
        <taxon>NPAAA clade</taxon>
        <taxon>Hologalegina</taxon>
        <taxon>IRL clade</taxon>
        <taxon>Trifolieae</taxon>
        <taxon>Trifolium</taxon>
    </lineage>
</organism>
<evidence type="ECO:0000256" key="6">
    <source>
        <dbReference type="SAM" id="MobiDB-lite"/>
    </source>
</evidence>
<protein>
    <submittedName>
        <fullName evidence="8">Replication protein A 70 kDa dna-binding subunit</fullName>
    </submittedName>
</protein>